<evidence type="ECO:0000313" key="3">
    <source>
        <dbReference type="Proteomes" id="UP000616724"/>
    </source>
</evidence>
<evidence type="ECO:0000313" key="2">
    <source>
        <dbReference type="EMBL" id="GIH78581.1"/>
    </source>
</evidence>
<feature type="compositionally biased region" description="Low complexity" evidence="1">
    <location>
        <begin position="241"/>
        <end position="256"/>
    </location>
</feature>
<name>A0A8J3RL80_9ACTN</name>
<feature type="region of interest" description="Disordered" evidence="1">
    <location>
        <begin position="241"/>
        <end position="265"/>
    </location>
</feature>
<reference evidence="2 3" key="1">
    <citation type="submission" date="2021-01" db="EMBL/GenBank/DDBJ databases">
        <title>Whole genome shotgun sequence of Planobispora longispora NBRC 13918.</title>
        <authorList>
            <person name="Komaki H."/>
            <person name="Tamura T."/>
        </authorList>
    </citation>
    <scope>NUCLEOTIDE SEQUENCE [LARGE SCALE GENOMIC DNA]</scope>
    <source>
        <strain evidence="2 3">NBRC 13918</strain>
    </source>
</reference>
<gene>
    <name evidence="2" type="ORF">Plo01_50100</name>
</gene>
<evidence type="ECO:0000256" key="1">
    <source>
        <dbReference type="SAM" id="MobiDB-lite"/>
    </source>
</evidence>
<dbReference type="PROSITE" id="PS51318">
    <property type="entry name" value="TAT"/>
    <property type="match status" value="1"/>
</dbReference>
<dbReference type="Proteomes" id="UP000616724">
    <property type="component" value="Unassembled WGS sequence"/>
</dbReference>
<dbReference type="RefSeq" id="WP_203893075.1">
    <property type="nucleotide sequence ID" value="NZ_BOOH01000040.1"/>
</dbReference>
<dbReference type="InterPro" id="IPR006311">
    <property type="entry name" value="TAT_signal"/>
</dbReference>
<comment type="caution">
    <text evidence="2">The sequence shown here is derived from an EMBL/GenBank/DDBJ whole genome shotgun (WGS) entry which is preliminary data.</text>
</comment>
<proteinExistence type="predicted"/>
<evidence type="ECO:0008006" key="4">
    <source>
        <dbReference type="Google" id="ProtNLM"/>
    </source>
</evidence>
<accession>A0A8J3RL80</accession>
<feature type="region of interest" description="Disordered" evidence="1">
    <location>
        <begin position="32"/>
        <end position="59"/>
    </location>
</feature>
<dbReference type="EMBL" id="BOOH01000040">
    <property type="protein sequence ID" value="GIH78581.1"/>
    <property type="molecule type" value="Genomic_DNA"/>
</dbReference>
<keyword evidence="3" id="KW-1185">Reference proteome</keyword>
<feature type="compositionally biased region" description="Low complexity" evidence="1">
    <location>
        <begin position="32"/>
        <end position="53"/>
    </location>
</feature>
<sequence length="459" mass="48301">MATSETRRRWLAPAVAGATALAVAGGVVAYTVSRPGTGTAPASSAASATPAAHSPDDPPDVCSMISASEAERLAPRAVIDRTASDDSSATAWKCRWRGDLLPGENGSAGEIEIEVKRYKKTGESAEVVAARKYAFAVQGDQSLATRSHKEFVDAPVRRFSGIGDSAHGQYSRSRTGSGYDVAKGSSRVGDVIVGVQYRPGGSPAPPLPRGDIPPAAERAALREAESLLRQVSESVTDWRAGRPYARPATPAATPAPTGTPAPAATPTPVPVDFAANCAKFGLAAARLVPDPKTGASRTVLSDRTVVDCWWENADLPASRGLRLRNVSISVLTFTNRAGNPDPEGARRHYEERRDRALRRARDGVDREYPGISFTEVTDLPGTDDPAYVQYRRHRAAELQVGVAGVLVVVGGSVIEVSYAGSERPRGAGIGSARSVLMPEREARAAVAPLARAIAGIARR</sequence>
<protein>
    <recommendedName>
        <fullName evidence="4">DUF3558 domain-containing protein</fullName>
    </recommendedName>
</protein>
<dbReference type="AlphaFoldDB" id="A0A8J3RL80"/>
<organism evidence="2 3">
    <name type="scientific">Planobispora longispora</name>
    <dbReference type="NCBI Taxonomy" id="28887"/>
    <lineage>
        <taxon>Bacteria</taxon>
        <taxon>Bacillati</taxon>
        <taxon>Actinomycetota</taxon>
        <taxon>Actinomycetes</taxon>
        <taxon>Streptosporangiales</taxon>
        <taxon>Streptosporangiaceae</taxon>
        <taxon>Planobispora</taxon>
    </lineage>
</organism>